<dbReference type="Proteomes" id="UP000615446">
    <property type="component" value="Unassembled WGS sequence"/>
</dbReference>
<dbReference type="Proteomes" id="UP000247702">
    <property type="component" value="Unassembled WGS sequence"/>
</dbReference>
<proteinExistence type="predicted"/>
<accession>A0A2Z6QZK1</accession>
<protein>
    <submittedName>
        <fullName evidence="2">Uncharacterized protein</fullName>
    </submittedName>
</protein>
<evidence type="ECO:0000313" key="3">
    <source>
        <dbReference type="EMBL" id="GES85734.1"/>
    </source>
</evidence>
<dbReference type="OrthoDB" id="2420273at2759"/>
<feature type="compositionally biased region" description="Basic and acidic residues" evidence="1">
    <location>
        <begin position="99"/>
        <end position="113"/>
    </location>
</feature>
<reference evidence="2 4" key="1">
    <citation type="submission" date="2017-11" db="EMBL/GenBank/DDBJ databases">
        <title>The genome of Rhizophagus clarus HR1 reveals common genetic basis of auxotrophy among arbuscular mycorrhizal fungi.</title>
        <authorList>
            <person name="Kobayashi Y."/>
        </authorList>
    </citation>
    <scope>NUCLEOTIDE SEQUENCE [LARGE SCALE GENOMIC DNA]</scope>
    <source>
        <strain evidence="2 4">HR1</strain>
    </source>
</reference>
<evidence type="ECO:0000313" key="4">
    <source>
        <dbReference type="Proteomes" id="UP000247702"/>
    </source>
</evidence>
<dbReference type="AlphaFoldDB" id="A0A2Z6QZK1"/>
<dbReference type="EMBL" id="BLAL01000156">
    <property type="protein sequence ID" value="GES85734.1"/>
    <property type="molecule type" value="Genomic_DNA"/>
</dbReference>
<keyword evidence="4" id="KW-1185">Reference proteome</keyword>
<feature type="region of interest" description="Disordered" evidence="1">
    <location>
        <begin position="39"/>
        <end position="113"/>
    </location>
</feature>
<sequence>MARSDKKNQTCERCGKECANPNKLRKHLNRKFKCKPIPIQIPAPQVKDQGGSPPSAPVVHTRGKDRRREKPEPIQAPISQDKNQENDPEAGPGRSTQAYREDQVEPNDHTQGKYIDRHTRKPREHLKTWSARLCRRWVEVTGEERDLPLNLKECQHLHHDLLQADDEAFEEIIPQKVGPDEIE</sequence>
<name>A0A2Z6QZK1_9GLOM</name>
<evidence type="ECO:0000313" key="2">
    <source>
        <dbReference type="EMBL" id="GBB85766.1"/>
    </source>
</evidence>
<dbReference type="EMBL" id="BEXD01000247">
    <property type="protein sequence ID" value="GBB85766.1"/>
    <property type="molecule type" value="Genomic_DNA"/>
</dbReference>
<organism evidence="2 4">
    <name type="scientific">Rhizophagus clarus</name>
    <dbReference type="NCBI Taxonomy" id="94130"/>
    <lineage>
        <taxon>Eukaryota</taxon>
        <taxon>Fungi</taxon>
        <taxon>Fungi incertae sedis</taxon>
        <taxon>Mucoromycota</taxon>
        <taxon>Glomeromycotina</taxon>
        <taxon>Glomeromycetes</taxon>
        <taxon>Glomerales</taxon>
        <taxon>Glomeraceae</taxon>
        <taxon>Rhizophagus</taxon>
    </lineage>
</organism>
<comment type="caution">
    <text evidence="2">The sequence shown here is derived from an EMBL/GenBank/DDBJ whole genome shotgun (WGS) entry which is preliminary data.</text>
</comment>
<gene>
    <name evidence="3" type="ORF">RCL2_001283700</name>
    <name evidence="2" type="ORF">RclHR1_01220062</name>
</gene>
<reference evidence="3" key="2">
    <citation type="submission" date="2019-10" db="EMBL/GenBank/DDBJ databases">
        <title>Conservation and host-specific expression of non-tandemly repeated heterogenous ribosome RNA gene in arbuscular mycorrhizal fungi.</title>
        <authorList>
            <person name="Maeda T."/>
            <person name="Kobayashi Y."/>
            <person name="Nakagawa T."/>
            <person name="Ezawa T."/>
            <person name="Yamaguchi K."/>
            <person name="Bino T."/>
            <person name="Nishimoto Y."/>
            <person name="Shigenobu S."/>
            <person name="Kawaguchi M."/>
        </authorList>
    </citation>
    <scope>NUCLEOTIDE SEQUENCE</scope>
    <source>
        <strain evidence="3">HR1</strain>
    </source>
</reference>
<evidence type="ECO:0000256" key="1">
    <source>
        <dbReference type="SAM" id="MobiDB-lite"/>
    </source>
</evidence>